<accession>A0A2T1DEC7</accession>
<sequence>MGSDVNFESESPEFEQIANSIKKLAEASKGDSVGLLALLRLLESLHREVCEGLFQESLPDNRQALYALLRDIEAKGGWPYIRRMGLQSFLINLCPDAFDGDSEATVSETNSETEAS</sequence>
<dbReference type="EMBL" id="PVWG01000014">
    <property type="protein sequence ID" value="PSB18825.1"/>
    <property type="molecule type" value="Genomic_DNA"/>
</dbReference>
<reference evidence="1 2" key="1">
    <citation type="submission" date="2018-02" db="EMBL/GenBank/DDBJ databases">
        <authorList>
            <person name="Cohen D.B."/>
            <person name="Kent A.D."/>
        </authorList>
    </citation>
    <scope>NUCLEOTIDE SEQUENCE [LARGE SCALE GENOMIC DNA]</scope>
    <source>
        <strain evidence="1 2">ULC007</strain>
    </source>
</reference>
<dbReference type="OrthoDB" id="516113at2"/>
<evidence type="ECO:0000313" key="1">
    <source>
        <dbReference type="EMBL" id="PSB18825.1"/>
    </source>
</evidence>
<evidence type="ECO:0000313" key="2">
    <source>
        <dbReference type="Proteomes" id="UP000238634"/>
    </source>
</evidence>
<proteinExistence type="predicted"/>
<dbReference type="Proteomes" id="UP000238634">
    <property type="component" value="Unassembled WGS sequence"/>
</dbReference>
<dbReference type="AlphaFoldDB" id="A0A2T1DEC7"/>
<keyword evidence="2" id="KW-1185">Reference proteome</keyword>
<gene>
    <name evidence="1" type="ORF">C7B65_13695</name>
</gene>
<protein>
    <submittedName>
        <fullName evidence="1">Uncharacterized protein</fullName>
    </submittedName>
</protein>
<dbReference type="RefSeq" id="WP_073073661.1">
    <property type="nucleotide sequence ID" value="NZ_MPPI01000024.1"/>
</dbReference>
<comment type="caution">
    <text evidence="1">The sequence shown here is derived from an EMBL/GenBank/DDBJ whole genome shotgun (WGS) entry which is preliminary data.</text>
</comment>
<reference evidence="1 2" key="2">
    <citation type="submission" date="2018-03" db="EMBL/GenBank/DDBJ databases">
        <title>The ancient ancestry and fast evolution of plastids.</title>
        <authorList>
            <person name="Moore K.R."/>
            <person name="Magnabosco C."/>
            <person name="Momper L."/>
            <person name="Gold D.A."/>
            <person name="Bosak T."/>
            <person name="Fournier G.P."/>
        </authorList>
    </citation>
    <scope>NUCLEOTIDE SEQUENCE [LARGE SCALE GENOMIC DNA]</scope>
    <source>
        <strain evidence="1 2">ULC007</strain>
    </source>
</reference>
<organism evidence="1 2">
    <name type="scientific">Phormidesmis priestleyi ULC007</name>
    <dbReference type="NCBI Taxonomy" id="1920490"/>
    <lineage>
        <taxon>Bacteria</taxon>
        <taxon>Bacillati</taxon>
        <taxon>Cyanobacteriota</taxon>
        <taxon>Cyanophyceae</taxon>
        <taxon>Leptolyngbyales</taxon>
        <taxon>Leptolyngbyaceae</taxon>
        <taxon>Phormidesmis</taxon>
    </lineage>
</organism>
<name>A0A2T1DEC7_9CYAN</name>
<dbReference type="STRING" id="1920490.GCA_001895925_00281"/>